<dbReference type="EMBL" id="PISD01000036">
    <property type="protein sequence ID" value="PKG27851.1"/>
    <property type="molecule type" value="Genomic_DNA"/>
</dbReference>
<dbReference type="PANTHER" id="PTHR10283">
    <property type="entry name" value="SOLUTE CARRIER FAMILY 13 MEMBER"/>
    <property type="match status" value="1"/>
</dbReference>
<feature type="transmembrane region" description="Helical" evidence="6">
    <location>
        <begin position="423"/>
        <end position="441"/>
    </location>
</feature>
<evidence type="ECO:0000313" key="8">
    <source>
        <dbReference type="Proteomes" id="UP000233343"/>
    </source>
</evidence>
<dbReference type="NCBIfam" id="TIGR00785">
    <property type="entry name" value="dass"/>
    <property type="match status" value="1"/>
</dbReference>
<feature type="transmembrane region" description="Helical" evidence="6">
    <location>
        <begin position="96"/>
        <end position="114"/>
    </location>
</feature>
<dbReference type="Pfam" id="PF00939">
    <property type="entry name" value="Na_sulph_symp"/>
    <property type="match status" value="1"/>
</dbReference>
<dbReference type="GO" id="GO:0005886">
    <property type="term" value="C:plasma membrane"/>
    <property type="evidence" value="ECO:0007669"/>
    <property type="project" value="TreeGrafter"/>
</dbReference>
<feature type="transmembrane region" description="Helical" evidence="6">
    <location>
        <begin position="57"/>
        <end position="76"/>
    </location>
</feature>
<name>A0A2N0ZEB6_9BACI</name>
<evidence type="ECO:0000256" key="3">
    <source>
        <dbReference type="ARBA" id="ARBA00022692"/>
    </source>
</evidence>
<keyword evidence="5 6" id="KW-0472">Membrane</keyword>
<gene>
    <name evidence="7" type="ORF">CWS20_16715</name>
</gene>
<evidence type="ECO:0000313" key="7">
    <source>
        <dbReference type="EMBL" id="PKG27851.1"/>
    </source>
</evidence>
<comment type="caution">
    <text evidence="7">The sequence shown here is derived from an EMBL/GenBank/DDBJ whole genome shotgun (WGS) entry which is preliminary data.</text>
</comment>
<feature type="transmembrane region" description="Helical" evidence="6">
    <location>
        <begin position="363"/>
        <end position="384"/>
    </location>
</feature>
<keyword evidence="3 6" id="KW-0812">Transmembrane</keyword>
<sequence>MKMDKKKLIAIFLAFTVFFIIVLLPNPDTLPIAGQRALAILALAVILWVTEAVTYQVSAVLIVVLMTVFIGLAPMIEDPSVTYSSTGALKMALSGLSSPAVGLVAGALFIAAAMEITGLHKRLALFIMSKVGTKTSNLVFGTIVVSIALALFVPSATARAGTIIPILLGIVAAFKLPKTSRLSALLIITAVQSISIWNIGIKTAAAQNMVALGFMEQSFGTNITWGQWLLYAGPWSIIMSVILFFVMNKLIKPELGELQGGKEIISTQLKELGKISSKEWKLIIISLVLLILWATEGIIHPFDSTTVTIAAVAVMLFPQIGIFTWKEVESKIPWGTISVFAIGISLGTVLLQTQGASWLSERTLEAVGLTSMPLVFIIMVLTLFNILIHLGFASATSLSSAFIPIVIALVMSMEPTSFNGPGLVLIQQFAVSFGFLLPVSAPQNMLAYGTGAFTTKDLLKSGIPITLVGYLLIIIFSLTYWQWIGLL</sequence>
<accession>A0A2N0ZEB6</accession>
<feature type="transmembrane region" description="Helical" evidence="6">
    <location>
        <begin position="135"/>
        <end position="153"/>
    </location>
</feature>
<feature type="transmembrane region" description="Helical" evidence="6">
    <location>
        <begin position="280"/>
        <end position="299"/>
    </location>
</feature>
<feature type="transmembrane region" description="Helical" evidence="6">
    <location>
        <begin position="225"/>
        <end position="246"/>
    </location>
</feature>
<evidence type="ECO:0000256" key="6">
    <source>
        <dbReference type="SAM" id="Phobius"/>
    </source>
</evidence>
<feature type="transmembrane region" description="Helical" evidence="6">
    <location>
        <begin position="184"/>
        <end position="205"/>
    </location>
</feature>
<evidence type="ECO:0000256" key="2">
    <source>
        <dbReference type="ARBA" id="ARBA00007349"/>
    </source>
</evidence>
<feature type="transmembrane region" description="Helical" evidence="6">
    <location>
        <begin position="332"/>
        <end position="351"/>
    </location>
</feature>
<evidence type="ECO:0000256" key="5">
    <source>
        <dbReference type="ARBA" id="ARBA00023136"/>
    </source>
</evidence>
<comment type="similarity">
    <text evidence="2">Belongs to the SLC13A/DASS transporter (TC 2.A.47) family. DIT1 subfamily.</text>
</comment>
<dbReference type="Proteomes" id="UP000233343">
    <property type="component" value="Unassembled WGS sequence"/>
</dbReference>
<feature type="transmembrane region" description="Helical" evidence="6">
    <location>
        <begin position="462"/>
        <end position="484"/>
    </location>
</feature>
<protein>
    <recommendedName>
        <fullName evidence="9">Anion transporter</fullName>
    </recommendedName>
</protein>
<keyword evidence="8" id="KW-1185">Reference proteome</keyword>
<proteinExistence type="inferred from homology"/>
<feature type="transmembrane region" description="Helical" evidence="6">
    <location>
        <begin position="391"/>
        <end position="411"/>
    </location>
</feature>
<dbReference type="GO" id="GO:0022857">
    <property type="term" value="F:transmembrane transporter activity"/>
    <property type="evidence" value="ECO:0007669"/>
    <property type="project" value="InterPro"/>
</dbReference>
<dbReference type="PIRSF" id="PIRSF002457">
    <property type="entry name" value="DASS"/>
    <property type="match status" value="1"/>
</dbReference>
<keyword evidence="4 6" id="KW-1133">Transmembrane helix</keyword>
<reference evidence="7 8" key="1">
    <citation type="journal article" date="2010" name="Int. J. Syst. Evol. Microbiol.">
        <title>Bacillus horneckiae sp. nov., isolated from a spacecraft-assembly clean room.</title>
        <authorList>
            <person name="Vaishampayan P."/>
            <person name="Probst A."/>
            <person name="Krishnamurthi S."/>
            <person name="Ghosh S."/>
            <person name="Osman S."/>
            <person name="McDowall A."/>
            <person name="Ruckmani A."/>
            <person name="Mayilraj S."/>
            <person name="Venkateswaran K."/>
        </authorList>
    </citation>
    <scope>NUCLEOTIDE SEQUENCE [LARGE SCALE GENOMIC DNA]</scope>
    <source>
        <strain evidence="8">1PO1SC</strain>
    </source>
</reference>
<feature type="transmembrane region" description="Helical" evidence="6">
    <location>
        <begin position="7"/>
        <end position="24"/>
    </location>
</feature>
<dbReference type="InterPro" id="IPR001898">
    <property type="entry name" value="SLC13A/DASS"/>
</dbReference>
<organism evidence="7 8">
    <name type="scientific">Cytobacillus horneckiae</name>
    <dbReference type="NCBI Taxonomy" id="549687"/>
    <lineage>
        <taxon>Bacteria</taxon>
        <taxon>Bacillati</taxon>
        <taxon>Bacillota</taxon>
        <taxon>Bacilli</taxon>
        <taxon>Bacillales</taxon>
        <taxon>Bacillaceae</taxon>
        <taxon>Cytobacillus</taxon>
    </lineage>
</organism>
<feature type="transmembrane region" description="Helical" evidence="6">
    <location>
        <begin position="159"/>
        <end position="177"/>
    </location>
</feature>
<dbReference type="AlphaFoldDB" id="A0A2N0ZEB6"/>
<feature type="transmembrane region" description="Helical" evidence="6">
    <location>
        <begin position="305"/>
        <end position="325"/>
    </location>
</feature>
<comment type="subcellular location">
    <subcellularLocation>
        <location evidence="1">Membrane</location>
        <topology evidence="1">Multi-pass membrane protein</topology>
    </subcellularLocation>
</comment>
<feature type="transmembrane region" description="Helical" evidence="6">
    <location>
        <begin position="30"/>
        <end position="50"/>
    </location>
</feature>
<evidence type="ECO:0008006" key="9">
    <source>
        <dbReference type="Google" id="ProtNLM"/>
    </source>
</evidence>
<evidence type="ECO:0000256" key="4">
    <source>
        <dbReference type="ARBA" id="ARBA00022989"/>
    </source>
</evidence>
<evidence type="ECO:0000256" key="1">
    <source>
        <dbReference type="ARBA" id="ARBA00004141"/>
    </source>
</evidence>
<dbReference type="InterPro" id="IPR030676">
    <property type="entry name" value="CitT-rel"/>
</dbReference>